<gene>
    <name evidence="2" type="ORF">FC43_GL001774</name>
</gene>
<comment type="caution">
    <text evidence="2">The sequence shown here is derived from an EMBL/GenBank/DDBJ whole genome shotgun (WGS) entry which is preliminary data.</text>
</comment>
<dbReference type="Pfam" id="PF01610">
    <property type="entry name" value="DDE_Tnp_ISL3"/>
    <property type="match status" value="1"/>
</dbReference>
<sequence length="166" mass="19146">MKALPSKDKLARALKRYWRLLVKDAAKLNWHDFKRRIGFGGAQLNEREVIDWLTATSDALSTAYGYYQQLLCALHFQSSEVLAELLKTKLTALPKPCQKAQRTLRNHREEIERSFEQPYNNGSLEGTNNVIKTIKRVAFGFRSFPNFRLRILLVAKSPYFNVKTAA</sequence>
<name>A0A0R1U7R0_9LACO</name>
<evidence type="ECO:0000313" key="3">
    <source>
        <dbReference type="Proteomes" id="UP000050816"/>
    </source>
</evidence>
<dbReference type="InterPro" id="IPR047951">
    <property type="entry name" value="Transpos_ISL3"/>
</dbReference>
<feature type="domain" description="Transposase IS204/IS1001/IS1096/IS1165 DDE" evidence="1">
    <location>
        <begin position="7"/>
        <end position="151"/>
    </location>
</feature>
<dbReference type="PANTHER" id="PTHR33498:SF1">
    <property type="entry name" value="TRANSPOSASE FOR INSERTION SEQUENCE ELEMENT IS1557"/>
    <property type="match status" value="1"/>
</dbReference>
<evidence type="ECO:0000259" key="1">
    <source>
        <dbReference type="Pfam" id="PF01610"/>
    </source>
</evidence>
<protein>
    <recommendedName>
        <fullName evidence="1">Transposase IS204/IS1001/IS1096/IS1165 DDE domain-containing protein</fullName>
    </recommendedName>
</protein>
<dbReference type="PATRIC" id="fig|1423760.3.peg.1850"/>
<organism evidence="2 3">
    <name type="scientific">Limosilactobacillus ingluviei DSM 15946</name>
    <dbReference type="NCBI Taxonomy" id="1423760"/>
    <lineage>
        <taxon>Bacteria</taxon>
        <taxon>Bacillati</taxon>
        <taxon>Bacillota</taxon>
        <taxon>Bacilli</taxon>
        <taxon>Lactobacillales</taxon>
        <taxon>Lactobacillaceae</taxon>
        <taxon>Limosilactobacillus</taxon>
    </lineage>
</organism>
<dbReference type="PANTHER" id="PTHR33498">
    <property type="entry name" value="TRANSPOSASE FOR INSERTION SEQUENCE ELEMENT IS1557"/>
    <property type="match status" value="1"/>
</dbReference>
<dbReference type="AlphaFoldDB" id="A0A0R1U7R0"/>
<dbReference type="EMBL" id="AZFK01000048">
    <property type="protein sequence ID" value="KRL89325.1"/>
    <property type="molecule type" value="Genomic_DNA"/>
</dbReference>
<accession>A0A0R1U7R0</accession>
<dbReference type="Proteomes" id="UP000050816">
    <property type="component" value="Unassembled WGS sequence"/>
</dbReference>
<evidence type="ECO:0000313" key="2">
    <source>
        <dbReference type="EMBL" id="KRL89325.1"/>
    </source>
</evidence>
<dbReference type="InterPro" id="IPR002560">
    <property type="entry name" value="Transposase_DDE"/>
</dbReference>
<reference evidence="2 3" key="1">
    <citation type="journal article" date="2015" name="Genome Announc.">
        <title>Expanding the biotechnology potential of lactobacilli through comparative genomics of 213 strains and associated genera.</title>
        <authorList>
            <person name="Sun Z."/>
            <person name="Harris H.M."/>
            <person name="McCann A."/>
            <person name="Guo C."/>
            <person name="Argimon S."/>
            <person name="Zhang W."/>
            <person name="Yang X."/>
            <person name="Jeffery I.B."/>
            <person name="Cooney J.C."/>
            <person name="Kagawa T.F."/>
            <person name="Liu W."/>
            <person name="Song Y."/>
            <person name="Salvetti E."/>
            <person name="Wrobel A."/>
            <person name="Rasinkangas P."/>
            <person name="Parkhill J."/>
            <person name="Rea M.C."/>
            <person name="O'Sullivan O."/>
            <person name="Ritari J."/>
            <person name="Douillard F.P."/>
            <person name="Paul Ross R."/>
            <person name="Yang R."/>
            <person name="Briner A.E."/>
            <person name="Felis G.E."/>
            <person name="de Vos W.M."/>
            <person name="Barrangou R."/>
            <person name="Klaenhammer T.R."/>
            <person name="Caufield P.W."/>
            <person name="Cui Y."/>
            <person name="Zhang H."/>
            <person name="O'Toole P.W."/>
        </authorList>
    </citation>
    <scope>NUCLEOTIDE SEQUENCE [LARGE SCALE GENOMIC DNA]</scope>
    <source>
        <strain evidence="2 3">DSM 15946</strain>
    </source>
</reference>
<proteinExistence type="predicted"/>